<keyword evidence="1" id="KW-0805">Transcription regulation</keyword>
<dbReference type="InterPro" id="IPR009057">
    <property type="entry name" value="Homeodomain-like_sf"/>
</dbReference>
<feature type="domain" description="HTH araC/xylS-type" evidence="4">
    <location>
        <begin position="212"/>
        <end position="313"/>
    </location>
</feature>
<dbReference type="InterPro" id="IPR050204">
    <property type="entry name" value="AraC_XylS_family_regulators"/>
</dbReference>
<dbReference type="RefSeq" id="WP_183665018.1">
    <property type="nucleotide sequence ID" value="NZ_JACHXN010000029.1"/>
</dbReference>
<reference evidence="5 6" key="1">
    <citation type="submission" date="2020-08" db="EMBL/GenBank/DDBJ databases">
        <title>Genomic Encyclopedia of Type Strains, Phase III (KMG-III): the genomes of soil and plant-associated and newly described type strains.</title>
        <authorList>
            <person name="Whitman W."/>
        </authorList>
    </citation>
    <scope>NUCLEOTIDE SEQUENCE [LARGE SCALE GENOMIC DNA]</scope>
    <source>
        <strain evidence="5 6">CECT 7015</strain>
    </source>
</reference>
<dbReference type="PROSITE" id="PS01124">
    <property type="entry name" value="HTH_ARAC_FAMILY_2"/>
    <property type="match status" value="1"/>
</dbReference>
<dbReference type="EMBL" id="JACHXN010000029">
    <property type="protein sequence ID" value="MBB3149253.1"/>
    <property type="molecule type" value="Genomic_DNA"/>
</dbReference>
<dbReference type="Gene3D" id="1.10.10.60">
    <property type="entry name" value="Homeodomain-like"/>
    <property type="match status" value="1"/>
</dbReference>
<name>A0A839UHJ9_9HYPH</name>
<dbReference type="PANTHER" id="PTHR46796">
    <property type="entry name" value="HTH-TYPE TRANSCRIPTIONAL ACTIVATOR RHAS-RELATED"/>
    <property type="match status" value="1"/>
</dbReference>
<evidence type="ECO:0000256" key="3">
    <source>
        <dbReference type="ARBA" id="ARBA00023163"/>
    </source>
</evidence>
<dbReference type="PANTHER" id="PTHR46796:SF7">
    <property type="entry name" value="ARAC FAMILY TRANSCRIPTIONAL REGULATOR"/>
    <property type="match status" value="1"/>
</dbReference>
<evidence type="ECO:0000256" key="2">
    <source>
        <dbReference type="ARBA" id="ARBA00023125"/>
    </source>
</evidence>
<sequence>MSQPIDWLSRLLELMTISGRLEVRCRYGAPWQVAYRQGAMGDIVYHVVLSGVAFVNDADGGVPQRLAAGDILLVPTGAPHLLHDGSGVQPIPATQRVGLNLTISENAGSGERLDMLCGRFILTPPHDRLLGAYLSSRLIVRGISSSPTLQQTATRHQLTSLVALMRVETSIESLGGHAMLNALSAALFTLALRLACESDEGPPGLPALGGHQRLAPALTAMFLDPAHPWTLPKLADLCHMSRATLARHFQRNLGRSANDLLLDIRMSVAADELKKTTDSTAAIAEVAGYRSEAAFQRVFKQHLGMTPAQWRRASRAADHERK</sequence>
<dbReference type="AlphaFoldDB" id="A0A839UHJ9"/>
<dbReference type="GO" id="GO:0043565">
    <property type="term" value="F:sequence-specific DNA binding"/>
    <property type="evidence" value="ECO:0007669"/>
    <property type="project" value="InterPro"/>
</dbReference>
<proteinExistence type="predicted"/>
<gene>
    <name evidence="5" type="ORF">FHS21_005705</name>
</gene>
<keyword evidence="3" id="KW-0804">Transcription</keyword>
<dbReference type="Proteomes" id="UP000554520">
    <property type="component" value="Unassembled WGS sequence"/>
</dbReference>
<accession>A0A839UHJ9</accession>
<keyword evidence="2" id="KW-0238">DNA-binding</keyword>
<evidence type="ECO:0000313" key="5">
    <source>
        <dbReference type="EMBL" id="MBB3149253.1"/>
    </source>
</evidence>
<comment type="caution">
    <text evidence="5">The sequence shown here is derived from an EMBL/GenBank/DDBJ whole genome shotgun (WGS) entry which is preliminary data.</text>
</comment>
<protein>
    <submittedName>
        <fullName evidence="5">AraC family transcriptional activator of mtrCDE</fullName>
    </submittedName>
</protein>
<evidence type="ECO:0000313" key="6">
    <source>
        <dbReference type="Proteomes" id="UP000554520"/>
    </source>
</evidence>
<evidence type="ECO:0000259" key="4">
    <source>
        <dbReference type="PROSITE" id="PS01124"/>
    </source>
</evidence>
<dbReference type="Pfam" id="PF12852">
    <property type="entry name" value="Cupin_6"/>
    <property type="match status" value="1"/>
</dbReference>
<evidence type="ECO:0000256" key="1">
    <source>
        <dbReference type="ARBA" id="ARBA00023015"/>
    </source>
</evidence>
<dbReference type="GO" id="GO:0003700">
    <property type="term" value="F:DNA-binding transcription factor activity"/>
    <property type="evidence" value="ECO:0007669"/>
    <property type="project" value="InterPro"/>
</dbReference>
<dbReference type="InterPro" id="IPR032783">
    <property type="entry name" value="AraC_lig"/>
</dbReference>
<dbReference type="Pfam" id="PF12833">
    <property type="entry name" value="HTH_18"/>
    <property type="match status" value="1"/>
</dbReference>
<keyword evidence="6" id="KW-1185">Reference proteome</keyword>
<dbReference type="InterPro" id="IPR018060">
    <property type="entry name" value="HTH_AraC"/>
</dbReference>
<dbReference type="SUPFAM" id="SSF46689">
    <property type="entry name" value="Homeodomain-like"/>
    <property type="match status" value="2"/>
</dbReference>
<organism evidence="5 6">
    <name type="scientific">Phyllobacterium trifolii</name>
    <dbReference type="NCBI Taxonomy" id="300193"/>
    <lineage>
        <taxon>Bacteria</taxon>
        <taxon>Pseudomonadati</taxon>
        <taxon>Pseudomonadota</taxon>
        <taxon>Alphaproteobacteria</taxon>
        <taxon>Hyphomicrobiales</taxon>
        <taxon>Phyllobacteriaceae</taxon>
        <taxon>Phyllobacterium</taxon>
    </lineage>
</organism>
<dbReference type="SMART" id="SM00342">
    <property type="entry name" value="HTH_ARAC"/>
    <property type="match status" value="1"/>
</dbReference>